<gene>
    <name evidence="1" type="ORF">BXT86_01835</name>
</gene>
<evidence type="ECO:0000313" key="1">
    <source>
        <dbReference type="EMBL" id="OPX18308.1"/>
    </source>
</evidence>
<reference evidence="2" key="1">
    <citation type="submission" date="2017-01" db="EMBL/GenBank/DDBJ databases">
        <title>Novel pathways for hydrocarbon cycling and metabolic interdependencies in hydrothermal sediment communities.</title>
        <authorList>
            <person name="Dombrowski N."/>
            <person name="Seitz K."/>
            <person name="Teske A."/>
            <person name="Baker B."/>
        </authorList>
    </citation>
    <scope>NUCLEOTIDE SEQUENCE [LARGE SCALE GENOMIC DNA]</scope>
</reference>
<protein>
    <recommendedName>
        <fullName evidence="3">DUF3828 domain-containing protein</fullName>
    </recommendedName>
</protein>
<evidence type="ECO:0008006" key="3">
    <source>
        <dbReference type="Google" id="ProtNLM"/>
    </source>
</evidence>
<dbReference type="EMBL" id="MUKB01000024">
    <property type="protein sequence ID" value="OPX18308.1"/>
    <property type="molecule type" value="Genomic_DNA"/>
</dbReference>
<dbReference type="AlphaFoldDB" id="A0A1V4QG34"/>
<evidence type="ECO:0000313" key="2">
    <source>
        <dbReference type="Proteomes" id="UP000191663"/>
    </source>
</evidence>
<dbReference type="Proteomes" id="UP000191663">
    <property type="component" value="Unassembled WGS sequence"/>
</dbReference>
<accession>A0A1V4QG34</accession>
<organism evidence="1 2">
    <name type="scientific">candidate division WOR-3 bacterium 4484_100</name>
    <dbReference type="NCBI Taxonomy" id="1936077"/>
    <lineage>
        <taxon>Bacteria</taxon>
        <taxon>Bacteria division WOR-3</taxon>
    </lineage>
</organism>
<comment type="caution">
    <text evidence="1">The sequence shown here is derived from an EMBL/GenBank/DDBJ whole genome shotgun (WGS) entry which is preliminary data.</text>
</comment>
<name>A0A1V4QG34_UNCW3</name>
<sequence length="156" mass="18222">MFQNNHRLIRSIILRGTFVPRNIYKLLIVIPLGITICGTPQNDKPKKIEPEFATPQKTIEYYWENLANNDYQKALTCFTDYSPENYNKKDILPLPDIDSLKVDSIIKIKKEGKKQVVLYYRVSFYSKRQKLTKTIITGDRLILTDSGWKIKDVLIP</sequence>
<proteinExistence type="predicted"/>